<keyword evidence="4" id="KW-0808">Transferase</keyword>
<evidence type="ECO:0000256" key="4">
    <source>
        <dbReference type="ARBA" id="ARBA00022679"/>
    </source>
</evidence>
<feature type="region of interest" description="Disordered" evidence="10">
    <location>
        <begin position="1"/>
        <end position="22"/>
    </location>
</feature>
<evidence type="ECO:0000256" key="6">
    <source>
        <dbReference type="ARBA" id="ARBA00022741"/>
    </source>
</evidence>
<evidence type="ECO:0000313" key="12">
    <source>
        <dbReference type="EMBL" id="MEJ8826717.1"/>
    </source>
</evidence>
<proteinExistence type="inferred from homology"/>
<reference evidence="12 13" key="1">
    <citation type="submission" date="2024-03" db="EMBL/GenBank/DDBJ databases">
        <title>Novel species of the genus Variovorax.</title>
        <authorList>
            <person name="Liu Q."/>
            <person name="Xin Y.-H."/>
        </authorList>
    </citation>
    <scope>NUCLEOTIDE SEQUENCE [LARGE SCALE GENOMIC DNA]</scope>
    <source>
        <strain evidence="12 13">KACC 18501</strain>
    </source>
</reference>
<dbReference type="Gene3D" id="3.30.470.20">
    <property type="entry name" value="ATP-grasp fold, B domain"/>
    <property type="match status" value="1"/>
</dbReference>
<keyword evidence="9" id="KW-0460">Magnesium</keyword>
<dbReference type="InterPro" id="IPR006319">
    <property type="entry name" value="PEP_synth"/>
</dbReference>
<keyword evidence="8" id="KW-0067">ATP-binding</keyword>
<dbReference type="PANTHER" id="PTHR43030:SF1">
    <property type="entry name" value="PHOSPHOENOLPYRUVATE SYNTHASE"/>
    <property type="match status" value="1"/>
</dbReference>
<name>A0ABU8WBG5_9BURK</name>
<keyword evidence="13" id="KW-1185">Reference proteome</keyword>
<feature type="domain" description="Pyruvate phosphate dikinase AMP/ATP-binding" evidence="11">
    <location>
        <begin position="5"/>
        <end position="86"/>
    </location>
</feature>
<keyword evidence="7" id="KW-0418">Kinase</keyword>
<feature type="compositionally biased region" description="Polar residues" evidence="10">
    <location>
        <begin position="9"/>
        <end position="19"/>
    </location>
</feature>
<evidence type="ECO:0000256" key="1">
    <source>
        <dbReference type="ARBA" id="ARBA00001946"/>
    </source>
</evidence>
<evidence type="ECO:0000256" key="9">
    <source>
        <dbReference type="ARBA" id="ARBA00022842"/>
    </source>
</evidence>
<keyword evidence="6" id="KW-0547">Nucleotide-binding</keyword>
<evidence type="ECO:0000313" key="13">
    <source>
        <dbReference type="Proteomes" id="UP001363010"/>
    </source>
</evidence>
<accession>A0ABU8WBG5</accession>
<evidence type="ECO:0000256" key="10">
    <source>
        <dbReference type="SAM" id="MobiDB-lite"/>
    </source>
</evidence>
<evidence type="ECO:0000256" key="2">
    <source>
        <dbReference type="ARBA" id="ARBA00007837"/>
    </source>
</evidence>
<organism evidence="12 13">
    <name type="scientific">Variovorax humicola</name>
    <dbReference type="NCBI Taxonomy" id="1769758"/>
    <lineage>
        <taxon>Bacteria</taxon>
        <taxon>Pseudomonadati</taxon>
        <taxon>Pseudomonadota</taxon>
        <taxon>Betaproteobacteria</taxon>
        <taxon>Burkholderiales</taxon>
        <taxon>Comamonadaceae</taxon>
        <taxon>Variovorax</taxon>
    </lineage>
</organism>
<dbReference type="SUPFAM" id="SSF56059">
    <property type="entry name" value="Glutathione synthetase ATP-binding domain-like"/>
    <property type="match status" value="1"/>
</dbReference>
<evidence type="ECO:0000256" key="8">
    <source>
        <dbReference type="ARBA" id="ARBA00022840"/>
    </source>
</evidence>
<evidence type="ECO:0000259" key="11">
    <source>
        <dbReference type="Pfam" id="PF01326"/>
    </source>
</evidence>
<evidence type="ECO:0000256" key="5">
    <source>
        <dbReference type="ARBA" id="ARBA00022723"/>
    </source>
</evidence>
<sequence>MVYSKTEGPETTGNESTPPDDQARCCIKDAAVLALADAAVAIEDDFSGRAGQPTPMDIEWARDGLDGEIYIVQARPETVASRRPRQRFDTYRLREPARPLLAGRAVGSSIASRKARVITDM</sequence>
<dbReference type="Proteomes" id="UP001363010">
    <property type="component" value="Unassembled WGS sequence"/>
</dbReference>
<dbReference type="Pfam" id="PF01326">
    <property type="entry name" value="PPDK_N"/>
    <property type="match status" value="1"/>
</dbReference>
<protein>
    <recommendedName>
        <fullName evidence="3">Phosphoenolpyruvate synthase</fullName>
    </recommendedName>
</protein>
<evidence type="ECO:0000256" key="7">
    <source>
        <dbReference type="ARBA" id="ARBA00022777"/>
    </source>
</evidence>
<comment type="cofactor">
    <cofactor evidence="1">
        <name>Mg(2+)</name>
        <dbReference type="ChEBI" id="CHEBI:18420"/>
    </cofactor>
</comment>
<comment type="similarity">
    <text evidence="2">Belongs to the PEP-utilizing enzyme family.</text>
</comment>
<keyword evidence="5" id="KW-0479">Metal-binding</keyword>
<gene>
    <name evidence="12" type="ORF">WKW80_32710</name>
</gene>
<dbReference type="PANTHER" id="PTHR43030">
    <property type="entry name" value="PHOSPHOENOLPYRUVATE SYNTHASE"/>
    <property type="match status" value="1"/>
</dbReference>
<comment type="caution">
    <text evidence="12">The sequence shown here is derived from an EMBL/GenBank/DDBJ whole genome shotgun (WGS) entry which is preliminary data.</text>
</comment>
<evidence type="ECO:0000256" key="3">
    <source>
        <dbReference type="ARBA" id="ARBA00021623"/>
    </source>
</evidence>
<dbReference type="InterPro" id="IPR002192">
    <property type="entry name" value="PPDK_AMP/ATP-bd"/>
</dbReference>
<dbReference type="EMBL" id="JBBKZV010000039">
    <property type="protein sequence ID" value="MEJ8826717.1"/>
    <property type="molecule type" value="Genomic_DNA"/>
</dbReference>